<sequence length="239" mass="28535">MLKICTVYFDGFYTPDYVERLHDSLRKHSSIDFEFVCLSDTDVKADLVLPYNHHSNIVKHWHKLKFFSPQFAYQKPDDDIIIMDIDQVIVSNIDDLLGHPVSDNELVTYGQWWENKLGINGGFYKFKSGSLKFLWDDFALNPEYWQLHFYNEGTVHKKYYGEQNYVKWKILEHKAKLTKTPSEWIAKYTDDYNENLKLNQMYMQKFDTDFMILDKEVNEKLKVVHFTGVGRKINENYLL</sequence>
<organism evidence="1">
    <name type="scientific">uncultured organism MedDCM-OCT-S04-C375</name>
    <dbReference type="NCBI Taxonomy" id="743615"/>
    <lineage>
        <taxon>unclassified sequences</taxon>
        <taxon>environmental samples</taxon>
    </lineage>
</organism>
<dbReference type="SUPFAM" id="SSF53448">
    <property type="entry name" value="Nucleotide-diphospho-sugar transferases"/>
    <property type="match status" value="1"/>
</dbReference>
<name>D6PK03_9ZZZZ</name>
<evidence type="ECO:0000313" key="1">
    <source>
        <dbReference type="EMBL" id="ADD96054.1"/>
    </source>
</evidence>
<dbReference type="InterPro" id="IPR029044">
    <property type="entry name" value="Nucleotide-diphossugar_trans"/>
</dbReference>
<accession>D6PK03</accession>
<protein>
    <submittedName>
        <fullName evidence="1">Uncharacterized protein</fullName>
    </submittedName>
</protein>
<reference evidence="1" key="1">
    <citation type="journal article" date="2010" name="ISME J.">
        <title>Metagenome of the Mediterranean deep chlorophyll maximum studied by direct and fosmid library 454 pyrosequencing.</title>
        <authorList>
            <person name="Ghai R."/>
            <person name="Martin-Cuadrado A.B."/>
            <person name="Molto A.G."/>
            <person name="Heredia I.G."/>
            <person name="Cabrera R."/>
            <person name="Martin J."/>
            <person name="Verdu M."/>
            <person name="Deschamps P."/>
            <person name="Moreira D."/>
            <person name="Lopez-Garcia P."/>
            <person name="Mira A."/>
            <person name="Rodriguez-Valera F."/>
        </authorList>
    </citation>
    <scope>NUCLEOTIDE SEQUENCE</scope>
</reference>
<dbReference type="EMBL" id="GU943117">
    <property type="protein sequence ID" value="ADD96054.1"/>
    <property type="molecule type" value="Genomic_DNA"/>
</dbReference>
<dbReference type="AlphaFoldDB" id="D6PK03"/>
<proteinExistence type="predicted"/>